<reference evidence="2" key="2">
    <citation type="submission" date="2023-06" db="EMBL/GenBank/DDBJ databases">
        <authorList>
            <consortium name="Lawrence Berkeley National Laboratory"/>
            <person name="Haridas S."/>
            <person name="Hensen N."/>
            <person name="Bonometti L."/>
            <person name="Westerberg I."/>
            <person name="Brannstrom I.O."/>
            <person name="Guillou S."/>
            <person name="Cros-Aarteil S."/>
            <person name="Calhoun S."/>
            <person name="Kuo A."/>
            <person name="Mondo S."/>
            <person name="Pangilinan J."/>
            <person name="Riley R."/>
            <person name="Labutti K."/>
            <person name="Andreopoulos B."/>
            <person name="Lipzen A."/>
            <person name="Chen C."/>
            <person name="Yanf M."/>
            <person name="Daum C."/>
            <person name="Ng V."/>
            <person name="Clum A."/>
            <person name="Steindorff A."/>
            <person name="Ohm R."/>
            <person name="Martin F."/>
            <person name="Silar P."/>
            <person name="Natvig D."/>
            <person name="Lalanne C."/>
            <person name="Gautier V."/>
            <person name="Ament-Velasquez S.L."/>
            <person name="Kruys A."/>
            <person name="Hutchinson M.I."/>
            <person name="Powell A.J."/>
            <person name="Barry K."/>
            <person name="Miller A.N."/>
            <person name="Grigoriev I.V."/>
            <person name="Debuchy R."/>
            <person name="Gladieux P."/>
            <person name="Thoren M.H."/>
            <person name="Johannesson H."/>
        </authorList>
    </citation>
    <scope>NUCLEOTIDE SEQUENCE</scope>
    <source>
        <strain evidence="2">CBS 118394</strain>
    </source>
</reference>
<sequence>MAPEPFQYTPLAPQELRLLRLRWNKQHDGSGADTNRIYTYPSAEGSIQCDIAAYSISDCPPYSALSYAWGQEDATEPLILNQRLIKIKRNLASFLRQAHPDIVRTLCRACFVLELGPCCCGRDSPPERLTREVGFIWIDALCINQDDVVEKTAQIGQMREIYARANRIIIWLGPLSSHSDMAMDLLADLAERRRSADYSPLHFSTEDIVALQCLQKRSWWRRVWVWQEATTPGVPEEFWCGDKRLDFDDAVDANNYIDWNLCNPKEPGGGLSLTKTIIYNSNLNRMKDLQRVRRGQPNPKTRYDLILDHFIGLEATDERDKILAFLPVYQDLTGEHHQPGTTTLRPPPVMNVDSNFASLLHQLVIYILETRSDFTILLYCTTATTIPTMVDHCVHKLPSWVPSFPASAYKDPRLVPGCKRYSAGGTRHDDIVPLFLDDAKTVLRLEGIQIDIVIDTHEPRFAKGETGFYNTELLSRFQRWLKSLAKWFIDTTTGEDFDPGVYGNIDAANHALNLVLTCDVKYGEGESEPASRGNSLALPFFEINKNAVHEAYLQVDENSSSMENKVTFELLTSSPYSLIFRTANGYLGNGGAPEKGDVVVVLLGLPIPLLMRRKAEGWIIVGVCFVAGIMDGEALKMGLATEVFEII</sequence>
<dbReference type="PANTHER" id="PTHR24148">
    <property type="entry name" value="ANKYRIN REPEAT DOMAIN-CONTAINING PROTEIN 39 HOMOLOG-RELATED"/>
    <property type="match status" value="1"/>
</dbReference>
<proteinExistence type="predicted"/>
<dbReference type="EMBL" id="JAUEDM010000005">
    <property type="protein sequence ID" value="KAK3317063.1"/>
    <property type="molecule type" value="Genomic_DNA"/>
</dbReference>
<comment type="caution">
    <text evidence="2">The sequence shown here is derived from an EMBL/GenBank/DDBJ whole genome shotgun (WGS) entry which is preliminary data.</text>
</comment>
<dbReference type="Proteomes" id="UP001283341">
    <property type="component" value="Unassembled WGS sequence"/>
</dbReference>
<dbReference type="InterPro" id="IPR010730">
    <property type="entry name" value="HET"/>
</dbReference>
<gene>
    <name evidence="2" type="ORF">B0H66DRAFT_562729</name>
</gene>
<dbReference type="AlphaFoldDB" id="A0AAE0I1U5"/>
<dbReference type="Pfam" id="PF26639">
    <property type="entry name" value="Het-6_barrel"/>
    <property type="match status" value="1"/>
</dbReference>
<organism evidence="2 3">
    <name type="scientific">Apodospora peruviana</name>
    <dbReference type="NCBI Taxonomy" id="516989"/>
    <lineage>
        <taxon>Eukaryota</taxon>
        <taxon>Fungi</taxon>
        <taxon>Dikarya</taxon>
        <taxon>Ascomycota</taxon>
        <taxon>Pezizomycotina</taxon>
        <taxon>Sordariomycetes</taxon>
        <taxon>Sordariomycetidae</taxon>
        <taxon>Sordariales</taxon>
        <taxon>Lasiosphaeriaceae</taxon>
        <taxon>Apodospora</taxon>
    </lineage>
</organism>
<protein>
    <submittedName>
        <fullName evidence="2">Heterokaryon incompatibility protein-domain-containing protein</fullName>
    </submittedName>
</protein>
<dbReference type="Pfam" id="PF06985">
    <property type="entry name" value="HET"/>
    <property type="match status" value="1"/>
</dbReference>
<evidence type="ECO:0000313" key="2">
    <source>
        <dbReference type="EMBL" id="KAK3317063.1"/>
    </source>
</evidence>
<keyword evidence="3" id="KW-1185">Reference proteome</keyword>
<evidence type="ECO:0000259" key="1">
    <source>
        <dbReference type="Pfam" id="PF06985"/>
    </source>
</evidence>
<accession>A0AAE0I1U5</accession>
<reference evidence="2" key="1">
    <citation type="journal article" date="2023" name="Mol. Phylogenet. Evol.">
        <title>Genome-scale phylogeny and comparative genomics of the fungal order Sordariales.</title>
        <authorList>
            <person name="Hensen N."/>
            <person name="Bonometti L."/>
            <person name="Westerberg I."/>
            <person name="Brannstrom I.O."/>
            <person name="Guillou S."/>
            <person name="Cros-Aarteil S."/>
            <person name="Calhoun S."/>
            <person name="Haridas S."/>
            <person name="Kuo A."/>
            <person name="Mondo S."/>
            <person name="Pangilinan J."/>
            <person name="Riley R."/>
            <person name="LaButti K."/>
            <person name="Andreopoulos B."/>
            <person name="Lipzen A."/>
            <person name="Chen C."/>
            <person name="Yan M."/>
            <person name="Daum C."/>
            <person name="Ng V."/>
            <person name="Clum A."/>
            <person name="Steindorff A."/>
            <person name="Ohm R.A."/>
            <person name="Martin F."/>
            <person name="Silar P."/>
            <person name="Natvig D.O."/>
            <person name="Lalanne C."/>
            <person name="Gautier V."/>
            <person name="Ament-Velasquez S.L."/>
            <person name="Kruys A."/>
            <person name="Hutchinson M.I."/>
            <person name="Powell A.J."/>
            <person name="Barry K."/>
            <person name="Miller A.N."/>
            <person name="Grigoriev I.V."/>
            <person name="Debuchy R."/>
            <person name="Gladieux P."/>
            <person name="Hiltunen Thoren M."/>
            <person name="Johannesson H."/>
        </authorList>
    </citation>
    <scope>NUCLEOTIDE SEQUENCE</scope>
    <source>
        <strain evidence="2">CBS 118394</strain>
    </source>
</reference>
<name>A0AAE0I1U5_9PEZI</name>
<evidence type="ECO:0000313" key="3">
    <source>
        <dbReference type="Proteomes" id="UP001283341"/>
    </source>
</evidence>
<dbReference type="InterPro" id="IPR052895">
    <property type="entry name" value="HetReg/Transcr_Mod"/>
</dbReference>
<feature type="domain" description="Heterokaryon incompatibility" evidence="1">
    <location>
        <begin position="132"/>
        <end position="228"/>
    </location>
</feature>
<dbReference type="PANTHER" id="PTHR24148:SF64">
    <property type="entry name" value="HETEROKARYON INCOMPATIBILITY DOMAIN-CONTAINING PROTEIN"/>
    <property type="match status" value="1"/>
</dbReference>